<dbReference type="PRINTS" id="PR00081">
    <property type="entry name" value="GDHRDH"/>
</dbReference>
<feature type="region of interest" description="Disordered" evidence="4">
    <location>
        <begin position="1"/>
        <end position="33"/>
    </location>
</feature>
<dbReference type="Pfam" id="PF00106">
    <property type="entry name" value="adh_short"/>
    <property type="match status" value="1"/>
</dbReference>
<dbReference type="PANTHER" id="PTHR44196:SF1">
    <property type="entry name" value="DEHYDROGENASE_REDUCTASE SDR FAMILY MEMBER 7B"/>
    <property type="match status" value="1"/>
</dbReference>
<dbReference type="Proteomes" id="UP000322244">
    <property type="component" value="Unassembled WGS sequence"/>
</dbReference>
<organism evidence="5 6">
    <name type="scientific">Antrihabitans cavernicola</name>
    <dbReference type="NCBI Taxonomy" id="2495913"/>
    <lineage>
        <taxon>Bacteria</taxon>
        <taxon>Bacillati</taxon>
        <taxon>Actinomycetota</taxon>
        <taxon>Actinomycetes</taxon>
        <taxon>Mycobacteriales</taxon>
        <taxon>Nocardiaceae</taxon>
        <taxon>Antrihabitans</taxon>
    </lineage>
</organism>
<comment type="similarity">
    <text evidence="1 3">Belongs to the short-chain dehydrogenases/reductases (SDR) family.</text>
</comment>
<dbReference type="PANTHER" id="PTHR44196">
    <property type="entry name" value="DEHYDROGENASE/REDUCTASE SDR FAMILY MEMBER 7B"/>
    <property type="match status" value="1"/>
</dbReference>
<dbReference type="GO" id="GO:0016491">
    <property type="term" value="F:oxidoreductase activity"/>
    <property type="evidence" value="ECO:0007669"/>
    <property type="project" value="UniProtKB-KW"/>
</dbReference>
<dbReference type="InterPro" id="IPR036291">
    <property type="entry name" value="NAD(P)-bd_dom_sf"/>
</dbReference>
<dbReference type="SUPFAM" id="SSF51735">
    <property type="entry name" value="NAD(P)-binding Rossmann-fold domains"/>
    <property type="match status" value="1"/>
</dbReference>
<dbReference type="AlphaFoldDB" id="A0A5A7S402"/>
<protein>
    <submittedName>
        <fullName evidence="5">SDR family NAD(P)-dependent oxidoreductase</fullName>
    </submittedName>
</protein>
<evidence type="ECO:0000313" key="6">
    <source>
        <dbReference type="Proteomes" id="UP000322244"/>
    </source>
</evidence>
<evidence type="ECO:0000256" key="1">
    <source>
        <dbReference type="ARBA" id="ARBA00006484"/>
    </source>
</evidence>
<dbReference type="OrthoDB" id="9810734at2"/>
<dbReference type="PRINTS" id="PR00080">
    <property type="entry name" value="SDRFAMILY"/>
</dbReference>
<evidence type="ECO:0000256" key="2">
    <source>
        <dbReference type="ARBA" id="ARBA00023002"/>
    </source>
</evidence>
<evidence type="ECO:0000313" key="5">
    <source>
        <dbReference type="EMBL" id="KAA0020131.1"/>
    </source>
</evidence>
<sequence>MVLPCSPPRSARSSARPPRRIGFGPSPEARSVSVASRGRHLRAAGRVADVLNRPVPVRGTKNEESIAGKRILITGASAGIGRATAVAAAAAGAEMVLVARRESELATVRDEIRATGGEASFRACDLTDDNDLDALVSWVGAEFGGVDVLVNNAGRSIRRPITESFDRMHDFRRTMGINYFGPVQLTLGLLPAMLESGGGHIVNVGTWTVPAGTSPRFSAYHSSKMALSGFGQCLDAELSGRGVAVTTIHYPLVHTAMSSPTPEYRRLPGLTPEEAAEWILTAIRHRPVQVIPRYVPLLRALRLGGPRVVGRLLVRWG</sequence>
<dbReference type="GO" id="GO:0016020">
    <property type="term" value="C:membrane"/>
    <property type="evidence" value="ECO:0007669"/>
    <property type="project" value="TreeGrafter"/>
</dbReference>
<reference evidence="5 6" key="1">
    <citation type="submission" date="2019-07" db="EMBL/GenBank/DDBJ databases">
        <title>Rhodococcus cavernicolus sp. nov., isolated from a cave.</title>
        <authorList>
            <person name="Lee S.D."/>
        </authorList>
    </citation>
    <scope>NUCLEOTIDE SEQUENCE [LARGE SCALE GENOMIC DNA]</scope>
    <source>
        <strain evidence="5 6">C1-24</strain>
    </source>
</reference>
<dbReference type="InterPro" id="IPR002347">
    <property type="entry name" value="SDR_fam"/>
</dbReference>
<dbReference type="Gene3D" id="3.40.50.720">
    <property type="entry name" value="NAD(P)-binding Rossmann-like Domain"/>
    <property type="match status" value="1"/>
</dbReference>
<evidence type="ECO:0000256" key="4">
    <source>
        <dbReference type="SAM" id="MobiDB-lite"/>
    </source>
</evidence>
<evidence type="ECO:0000256" key="3">
    <source>
        <dbReference type="RuleBase" id="RU000363"/>
    </source>
</evidence>
<name>A0A5A7S402_9NOCA</name>
<gene>
    <name evidence="5" type="ORF">FOY51_21255</name>
</gene>
<dbReference type="EMBL" id="VLNY01000013">
    <property type="protein sequence ID" value="KAA0020131.1"/>
    <property type="molecule type" value="Genomic_DNA"/>
</dbReference>
<keyword evidence="6" id="KW-1185">Reference proteome</keyword>
<keyword evidence="2" id="KW-0560">Oxidoreductase</keyword>
<comment type="caution">
    <text evidence="5">The sequence shown here is derived from an EMBL/GenBank/DDBJ whole genome shotgun (WGS) entry which is preliminary data.</text>
</comment>
<accession>A0A5A7S402</accession>
<proteinExistence type="inferred from homology"/>